<dbReference type="Gene3D" id="2.40.30.10">
    <property type="entry name" value="Translation factors"/>
    <property type="match status" value="1"/>
</dbReference>
<feature type="domain" description="FAD-binding FR-type" evidence="7">
    <location>
        <begin position="241"/>
        <end position="408"/>
    </location>
</feature>
<evidence type="ECO:0000313" key="9">
    <source>
        <dbReference type="Proteomes" id="UP000245812"/>
    </source>
</evidence>
<dbReference type="EMBL" id="QGHC01000003">
    <property type="protein sequence ID" value="PWK92118.1"/>
    <property type="molecule type" value="Genomic_DNA"/>
</dbReference>
<dbReference type="CDD" id="cd06200">
    <property type="entry name" value="SiR_like1"/>
    <property type="match status" value="1"/>
</dbReference>
<dbReference type="PRINTS" id="PR00369">
    <property type="entry name" value="FLAVODOXIN"/>
</dbReference>
<keyword evidence="3" id="KW-0813">Transport</keyword>
<dbReference type="GO" id="GO:0005829">
    <property type="term" value="C:cytosol"/>
    <property type="evidence" value="ECO:0007669"/>
    <property type="project" value="TreeGrafter"/>
</dbReference>
<dbReference type="InterPro" id="IPR017927">
    <property type="entry name" value="FAD-bd_FR_type"/>
</dbReference>
<gene>
    <name evidence="8" type="ORF">C7456_103237</name>
</gene>
<dbReference type="PRINTS" id="PR00371">
    <property type="entry name" value="FPNCR"/>
</dbReference>
<keyword evidence="5" id="KW-0472">Membrane</keyword>
<dbReference type="InterPro" id="IPR001433">
    <property type="entry name" value="OxRdtase_FAD/NAD-bd"/>
</dbReference>
<proteinExistence type="predicted"/>
<evidence type="ECO:0000256" key="1">
    <source>
        <dbReference type="ARBA" id="ARBA00022630"/>
    </source>
</evidence>
<keyword evidence="5" id="KW-0812">Transmembrane</keyword>
<keyword evidence="2" id="KW-0288">FMN</keyword>
<feature type="domain" description="Flavodoxin-like" evidence="6">
    <location>
        <begin position="90"/>
        <end position="227"/>
    </location>
</feature>
<evidence type="ECO:0000259" key="6">
    <source>
        <dbReference type="PROSITE" id="PS50902"/>
    </source>
</evidence>
<comment type="caution">
    <text evidence="8">The sequence shown here is derived from an EMBL/GenBank/DDBJ whole genome shotgun (WGS) entry which is preliminary data.</text>
</comment>
<dbReference type="PANTHER" id="PTHR19384">
    <property type="entry name" value="NITRIC OXIDE SYNTHASE-RELATED"/>
    <property type="match status" value="1"/>
</dbReference>
<keyword evidence="9" id="KW-1185">Reference proteome</keyword>
<dbReference type="InterPro" id="IPR008254">
    <property type="entry name" value="Flavodoxin/NO_synth"/>
</dbReference>
<dbReference type="InterPro" id="IPR001709">
    <property type="entry name" value="Flavoprot_Pyr_Nucl_cyt_Rdtase"/>
</dbReference>
<dbReference type="EC" id="1.6.2.4" evidence="4"/>
<dbReference type="GO" id="GO:0050660">
    <property type="term" value="F:flavin adenine dinucleotide binding"/>
    <property type="evidence" value="ECO:0007669"/>
    <property type="project" value="TreeGrafter"/>
</dbReference>
<dbReference type="GO" id="GO:0003958">
    <property type="term" value="F:NADPH-hemoprotein reductase activity"/>
    <property type="evidence" value="ECO:0007669"/>
    <property type="project" value="UniProtKB-EC"/>
</dbReference>
<keyword evidence="1" id="KW-0285">Flavoprotein</keyword>
<dbReference type="RefSeq" id="WP_245889775.1">
    <property type="nucleotide sequence ID" value="NZ_MSZV01000005.1"/>
</dbReference>
<organism evidence="8 9">
    <name type="scientific">Fulvimonas soli</name>
    <dbReference type="NCBI Taxonomy" id="155197"/>
    <lineage>
        <taxon>Bacteria</taxon>
        <taxon>Pseudomonadati</taxon>
        <taxon>Pseudomonadota</taxon>
        <taxon>Gammaproteobacteria</taxon>
        <taxon>Lysobacterales</taxon>
        <taxon>Rhodanobacteraceae</taxon>
        <taxon>Fulvimonas</taxon>
    </lineage>
</organism>
<dbReference type="GO" id="GO:0010181">
    <property type="term" value="F:FMN binding"/>
    <property type="evidence" value="ECO:0007669"/>
    <property type="project" value="InterPro"/>
</dbReference>
<dbReference type="Pfam" id="PF00258">
    <property type="entry name" value="Flavodoxin_1"/>
    <property type="match status" value="1"/>
</dbReference>
<dbReference type="PROSITE" id="PS51384">
    <property type="entry name" value="FAD_FR"/>
    <property type="match status" value="1"/>
</dbReference>
<dbReference type="SUPFAM" id="SSF52343">
    <property type="entry name" value="Ferredoxin reductase-like, C-terminal NADP-linked domain"/>
    <property type="match status" value="1"/>
</dbReference>
<keyword evidence="3" id="KW-0249">Electron transport</keyword>
<dbReference type="InterPro" id="IPR039261">
    <property type="entry name" value="FNR_nucleotide-bd"/>
</dbReference>
<evidence type="ECO:0000256" key="3">
    <source>
        <dbReference type="ARBA" id="ARBA00022982"/>
    </source>
</evidence>
<evidence type="ECO:0000256" key="2">
    <source>
        <dbReference type="ARBA" id="ARBA00022643"/>
    </source>
</evidence>
<dbReference type="SUPFAM" id="SSF63380">
    <property type="entry name" value="Riboflavin synthase domain-like"/>
    <property type="match status" value="1"/>
</dbReference>
<dbReference type="Gene3D" id="3.40.50.80">
    <property type="entry name" value="Nucleotide-binding domain of ferredoxin-NADP reductase (FNR) module"/>
    <property type="match status" value="1"/>
</dbReference>
<dbReference type="PROSITE" id="PS50902">
    <property type="entry name" value="FLAVODOXIN_LIKE"/>
    <property type="match status" value="1"/>
</dbReference>
<protein>
    <recommendedName>
        <fullName evidence="4">NADPH--hemoprotein reductase</fullName>
        <ecNumber evidence="4">1.6.2.4</ecNumber>
    </recommendedName>
</protein>
<feature type="transmembrane region" description="Helical" evidence="5">
    <location>
        <begin position="46"/>
        <end position="65"/>
    </location>
</feature>
<feature type="transmembrane region" description="Helical" evidence="5">
    <location>
        <begin position="12"/>
        <end position="34"/>
    </location>
</feature>
<dbReference type="Gene3D" id="3.40.50.360">
    <property type="match status" value="1"/>
</dbReference>
<evidence type="ECO:0000256" key="5">
    <source>
        <dbReference type="SAM" id="Phobius"/>
    </source>
</evidence>
<sequence>MSRPAGSLPRAALGQALLLALLGALALWLLALHVRGMAWHDPGRVRWAWAAAALLAWLVFVGVTWRTRRRAARADRAALAGADAGARDAVVVAYASQTGFAEQLARRTVQSLQAAGVPVRGAALGELDAAALAALPRVLFVASTTGEGDAPDGAAGFARRCLSAPAALGGLRYGLLALGDRDYADFCGFGRRLHDWLQRSGAQALFDPVEVDNGDAGALRHWQHHLALLSGASELPDWRRPDYRRWRLVERRQLNPGTLGGAAFHLALQPLDGELAWQAGDIAEVGPRHDGASVTAWLAAAGADGGAVVDDGECRVPLAELLARSHLPPPEEARGLDAAALAARLQPLPHREYSIASVPADGALHLLVRRMRRADGTPGLGSGWLTAGAPPGAEIALRIRANPNFRPPANDVPLILIGNGTGMAGLRALLRARIAAGAARHWLLFGERQAAHDFYYHEEIEAWRRAGRIERLDLAWSRDGGGRVYVQHLLARAADELRRWIDAGAAIRVCGSLDGMAPGVDAALREALGAEAVERLRAQGRYRRDVY</sequence>
<dbReference type="PANTHER" id="PTHR19384:SF17">
    <property type="entry name" value="NADPH--CYTOCHROME P450 REDUCTASE"/>
    <property type="match status" value="1"/>
</dbReference>
<dbReference type="AlphaFoldDB" id="A0A316INS4"/>
<name>A0A316INS4_9GAMM</name>
<dbReference type="Pfam" id="PF00175">
    <property type="entry name" value="NAD_binding_1"/>
    <property type="match status" value="1"/>
</dbReference>
<dbReference type="InterPro" id="IPR001094">
    <property type="entry name" value="Flavdoxin-like"/>
</dbReference>
<dbReference type="InterPro" id="IPR017938">
    <property type="entry name" value="Riboflavin_synthase-like_b-brl"/>
</dbReference>
<evidence type="ECO:0000259" key="7">
    <source>
        <dbReference type="PROSITE" id="PS51384"/>
    </source>
</evidence>
<dbReference type="InterPro" id="IPR029039">
    <property type="entry name" value="Flavoprotein-like_sf"/>
</dbReference>
<keyword evidence="5" id="KW-1133">Transmembrane helix</keyword>
<reference evidence="8 9" key="1">
    <citation type="submission" date="2018-05" db="EMBL/GenBank/DDBJ databases">
        <title>Genomic Encyclopedia of Type Strains, Phase IV (KMG-IV): sequencing the most valuable type-strain genomes for metagenomic binning, comparative biology and taxonomic classification.</title>
        <authorList>
            <person name="Goeker M."/>
        </authorList>
    </citation>
    <scope>NUCLEOTIDE SEQUENCE [LARGE SCALE GENOMIC DNA]</scope>
    <source>
        <strain evidence="8 9">DSM 14263</strain>
    </source>
</reference>
<dbReference type="SUPFAM" id="SSF52218">
    <property type="entry name" value="Flavoproteins"/>
    <property type="match status" value="1"/>
</dbReference>
<evidence type="ECO:0000313" key="8">
    <source>
        <dbReference type="EMBL" id="PWK92118.1"/>
    </source>
</evidence>
<dbReference type="Proteomes" id="UP000245812">
    <property type="component" value="Unassembled WGS sequence"/>
</dbReference>
<accession>A0A316INS4</accession>
<evidence type="ECO:0000256" key="4">
    <source>
        <dbReference type="ARBA" id="ARBA00023797"/>
    </source>
</evidence>